<evidence type="ECO:0000256" key="5">
    <source>
        <dbReference type="ARBA" id="ARBA00022777"/>
    </source>
</evidence>
<dbReference type="EC" id="2.7.11.1" evidence="1"/>
<name>A0A1B6MRM2_9HEMI</name>
<dbReference type="AlphaFoldDB" id="A0A1B6MRM2"/>
<comment type="catalytic activity">
    <reaction evidence="8">
        <text>L-seryl-[protein] + ATP = O-phospho-L-seryl-[protein] + ADP + H(+)</text>
        <dbReference type="Rhea" id="RHEA:17989"/>
        <dbReference type="Rhea" id="RHEA-COMP:9863"/>
        <dbReference type="Rhea" id="RHEA-COMP:11604"/>
        <dbReference type="ChEBI" id="CHEBI:15378"/>
        <dbReference type="ChEBI" id="CHEBI:29999"/>
        <dbReference type="ChEBI" id="CHEBI:30616"/>
        <dbReference type="ChEBI" id="CHEBI:83421"/>
        <dbReference type="ChEBI" id="CHEBI:456216"/>
        <dbReference type="EC" id="2.7.11.1"/>
    </reaction>
</comment>
<feature type="domain" description="Serine/threonine-protein kinase OSR1/WNK CCT" evidence="9">
    <location>
        <begin position="125"/>
        <end position="172"/>
    </location>
</feature>
<evidence type="ECO:0000256" key="4">
    <source>
        <dbReference type="ARBA" id="ARBA00022741"/>
    </source>
</evidence>
<gene>
    <name evidence="10" type="ORF">g.48218</name>
</gene>
<sequence>KYPCGSQENVTCDQPCERVLTCGHKCSLLCGQSCDTECQYILQYITQLRCGHDSVLAPCFLRRFANDVQTLSDVHLPRYCQAVCGAPMSCGHRCPDRCKNCFNTGQHADCDQPCQNILPCNHPNSRRELSNIRFEVMAGKDSAMEITMGLVGAGLVDGQDIVVIAANLQKLISSNGQLR</sequence>
<comment type="catalytic activity">
    <reaction evidence="7">
        <text>L-threonyl-[protein] + ATP = O-phospho-L-threonyl-[protein] + ADP + H(+)</text>
        <dbReference type="Rhea" id="RHEA:46608"/>
        <dbReference type="Rhea" id="RHEA-COMP:11060"/>
        <dbReference type="Rhea" id="RHEA-COMP:11605"/>
        <dbReference type="ChEBI" id="CHEBI:15378"/>
        <dbReference type="ChEBI" id="CHEBI:30013"/>
        <dbReference type="ChEBI" id="CHEBI:30616"/>
        <dbReference type="ChEBI" id="CHEBI:61977"/>
        <dbReference type="ChEBI" id="CHEBI:456216"/>
        <dbReference type="EC" id="2.7.11.1"/>
    </reaction>
</comment>
<feature type="non-terminal residue" evidence="10">
    <location>
        <position position="1"/>
    </location>
</feature>
<keyword evidence="5" id="KW-0418">Kinase</keyword>
<keyword evidence="3" id="KW-0808">Transferase</keyword>
<evidence type="ECO:0000259" key="9">
    <source>
        <dbReference type="Pfam" id="PF12202"/>
    </source>
</evidence>
<dbReference type="Pfam" id="PF12202">
    <property type="entry name" value="OSR1_C"/>
    <property type="match status" value="1"/>
</dbReference>
<keyword evidence="2" id="KW-0723">Serine/threonine-protein kinase</keyword>
<dbReference type="InterPro" id="IPR024678">
    <property type="entry name" value="Kinase_OSR1/WNK_CCT"/>
</dbReference>
<dbReference type="EMBL" id="GEBQ01001387">
    <property type="protein sequence ID" value="JAT38590.1"/>
    <property type="molecule type" value="Transcribed_RNA"/>
</dbReference>
<dbReference type="GO" id="GO:0004674">
    <property type="term" value="F:protein serine/threonine kinase activity"/>
    <property type="evidence" value="ECO:0007669"/>
    <property type="project" value="UniProtKB-KW"/>
</dbReference>
<evidence type="ECO:0000313" key="10">
    <source>
        <dbReference type="EMBL" id="JAT38590.1"/>
    </source>
</evidence>
<evidence type="ECO:0000256" key="2">
    <source>
        <dbReference type="ARBA" id="ARBA00022527"/>
    </source>
</evidence>
<dbReference type="GO" id="GO:0005524">
    <property type="term" value="F:ATP binding"/>
    <property type="evidence" value="ECO:0007669"/>
    <property type="project" value="UniProtKB-KW"/>
</dbReference>
<evidence type="ECO:0000256" key="6">
    <source>
        <dbReference type="ARBA" id="ARBA00022840"/>
    </source>
</evidence>
<keyword evidence="4" id="KW-0547">Nucleotide-binding</keyword>
<proteinExistence type="predicted"/>
<keyword evidence="6" id="KW-0067">ATP-binding</keyword>
<evidence type="ECO:0000256" key="3">
    <source>
        <dbReference type="ARBA" id="ARBA00022679"/>
    </source>
</evidence>
<evidence type="ECO:0000256" key="7">
    <source>
        <dbReference type="ARBA" id="ARBA00047899"/>
    </source>
</evidence>
<evidence type="ECO:0000256" key="1">
    <source>
        <dbReference type="ARBA" id="ARBA00012513"/>
    </source>
</evidence>
<accession>A0A1B6MRM2</accession>
<dbReference type="Gene3D" id="3.10.20.90">
    <property type="entry name" value="Phosphatidylinositol 3-kinase Catalytic Subunit, Chain A, domain 1"/>
    <property type="match status" value="1"/>
</dbReference>
<feature type="non-terminal residue" evidence="10">
    <location>
        <position position="179"/>
    </location>
</feature>
<organism evidence="10">
    <name type="scientific">Graphocephala atropunctata</name>
    <dbReference type="NCBI Taxonomy" id="36148"/>
    <lineage>
        <taxon>Eukaryota</taxon>
        <taxon>Metazoa</taxon>
        <taxon>Ecdysozoa</taxon>
        <taxon>Arthropoda</taxon>
        <taxon>Hexapoda</taxon>
        <taxon>Insecta</taxon>
        <taxon>Pterygota</taxon>
        <taxon>Neoptera</taxon>
        <taxon>Paraneoptera</taxon>
        <taxon>Hemiptera</taxon>
        <taxon>Auchenorrhyncha</taxon>
        <taxon>Membracoidea</taxon>
        <taxon>Cicadellidae</taxon>
        <taxon>Cicadellinae</taxon>
        <taxon>Cicadellini</taxon>
        <taxon>Graphocephala</taxon>
    </lineage>
</organism>
<reference evidence="10" key="1">
    <citation type="submission" date="2015-11" db="EMBL/GenBank/DDBJ databases">
        <title>De novo transcriptome assembly of four potential Pierce s Disease insect vectors from Arizona vineyards.</title>
        <authorList>
            <person name="Tassone E.E."/>
        </authorList>
    </citation>
    <scope>NUCLEOTIDE SEQUENCE</scope>
</reference>
<evidence type="ECO:0000256" key="8">
    <source>
        <dbReference type="ARBA" id="ARBA00048679"/>
    </source>
</evidence>
<protein>
    <recommendedName>
        <fullName evidence="1">non-specific serine/threonine protein kinase</fullName>
        <ecNumber evidence="1">2.7.11.1</ecNumber>
    </recommendedName>
</protein>